<organism evidence="2 3">
    <name type="scientific">Microcystis aeruginosa PCC 7806SL</name>
    <dbReference type="NCBI Taxonomy" id="1903187"/>
    <lineage>
        <taxon>Bacteria</taxon>
        <taxon>Bacillati</taxon>
        <taxon>Cyanobacteriota</taxon>
        <taxon>Cyanophyceae</taxon>
        <taxon>Oscillatoriophycideae</taxon>
        <taxon>Chroococcales</taxon>
        <taxon>Microcystaceae</taxon>
        <taxon>Microcystis</taxon>
    </lineage>
</organism>
<accession>A0AB33BY19</accession>
<feature type="transmembrane region" description="Helical" evidence="1">
    <location>
        <begin position="473"/>
        <end position="491"/>
    </location>
</feature>
<dbReference type="EMBL" id="CP020771">
    <property type="protein sequence ID" value="ARI82240.1"/>
    <property type="molecule type" value="Genomic_DNA"/>
</dbReference>
<evidence type="ECO:0000313" key="3">
    <source>
        <dbReference type="Proteomes" id="UP000192439"/>
    </source>
</evidence>
<dbReference type="Proteomes" id="UP000192439">
    <property type="component" value="Chromosome"/>
</dbReference>
<keyword evidence="1" id="KW-0812">Transmembrane</keyword>
<dbReference type="RefSeq" id="WP_002746705.1">
    <property type="nucleotide sequence ID" value="NZ_CP020771.1"/>
</dbReference>
<sequence>MSKKIYFKIGSCIQLPNRMAVLPVTLTISDSKGRLEERSSYLSIMPEQLSQTFNIWKNYIIPDSPRRPEIKSLSEQLLSTDGNISLQKLAENLKTEMNQWLTDTQSWINEKGEVDSKIQNTLEKYANSQEEIQLFIQTEDRILRGFPWQEWEFLHPLFRLHKNTELSVSATDFARPEQKQTINRLDTRVRILAIFADNELDENNEYKQEKESLNRLKKYGAFIQILYQPNYSKLIEALEEPAGWHIFFFAGHSHSNPDGRIGWLQISWLDNNQKLQTKEIEINELTKWMQKLINDKLQLAIFNSCDGLGLANQLTSLNLPYCIVMRERVDSFFAGTLLNHLLKAFVEREKSIFASMRYAREQILLEYDKGAKPSGKSWLPVIVANPEAPELTWDSLFIERRLGPKCELILLVVLIVIVVGLPLNILGEFGSLNTLRFYAQLYPHIIVYPSLFLPLSLFSLYRAFSLILKKTGIILMVTTLIAFASIIAIFTELNSDPLFLFEIKPDSSIILEIQELNAILISKNINKYQLPSQWLNDINLKEKVNLDKQYIEAFIKGIIQRPEKNNEANGIFLSIAHSHQLWSKHYSISRFFYLFNYWAIFFCAFELTAFLSENIFNDNSVFNIDKYFKYILLCDIGLLLWIPFDNYYTKQVKSLLFQTDNLETNLRIFVYLFIVFLLLMTIVFIIKNPRIKIWNHKASLAFLFIAIFVFVFSLSINQFILSKINQSFGLASKSLFVTWTGGFFFLMLVIYPIIIFLIEGKQLEKKLVSFKKLINFLRS</sequence>
<keyword evidence="3" id="KW-1185">Reference proteome</keyword>
<feature type="transmembrane region" description="Helical" evidence="1">
    <location>
        <begin position="630"/>
        <end position="648"/>
    </location>
</feature>
<feature type="transmembrane region" description="Helical" evidence="1">
    <location>
        <begin position="736"/>
        <end position="758"/>
    </location>
</feature>
<name>A0AB33BY19_MICA7</name>
<reference evidence="2 3" key="1">
    <citation type="journal article" date="2018" name="Harmful Algae">
        <title>The highly heterogeneous methylated genomes and diverse restriction-modification systems of bloom-forming Microcystis.</title>
        <authorList>
            <person name="Zhao L."/>
            <person name="Song Y."/>
            <person name="Li L."/>
            <person name="Gan N."/>
            <person name="Brand J.J."/>
            <person name="Song L."/>
        </authorList>
    </citation>
    <scope>NUCLEOTIDE SEQUENCE [LARGE SCALE GENOMIC DNA]</scope>
    <source>
        <strain evidence="2 3">PCC 7806SL</strain>
    </source>
</reference>
<keyword evidence="1" id="KW-0472">Membrane</keyword>
<gene>
    <name evidence="2" type="ORF">BH695_2961</name>
</gene>
<feature type="transmembrane region" description="Helical" evidence="1">
    <location>
        <begin position="408"/>
        <end position="429"/>
    </location>
</feature>
<evidence type="ECO:0000256" key="1">
    <source>
        <dbReference type="SAM" id="Phobius"/>
    </source>
</evidence>
<feature type="transmembrane region" description="Helical" evidence="1">
    <location>
        <begin position="441"/>
        <end position="461"/>
    </location>
</feature>
<keyword evidence="1" id="KW-1133">Transmembrane helix</keyword>
<evidence type="ECO:0008006" key="4">
    <source>
        <dbReference type="Google" id="ProtNLM"/>
    </source>
</evidence>
<feature type="transmembrane region" description="Helical" evidence="1">
    <location>
        <begin position="698"/>
        <end position="716"/>
    </location>
</feature>
<evidence type="ECO:0000313" key="2">
    <source>
        <dbReference type="EMBL" id="ARI82240.1"/>
    </source>
</evidence>
<dbReference type="AlphaFoldDB" id="A0AB33BY19"/>
<feature type="transmembrane region" description="Helical" evidence="1">
    <location>
        <begin position="668"/>
        <end position="686"/>
    </location>
</feature>
<feature type="transmembrane region" description="Helical" evidence="1">
    <location>
        <begin position="591"/>
        <end position="610"/>
    </location>
</feature>
<protein>
    <recommendedName>
        <fullName evidence="4">CHAT domain-containing protein</fullName>
    </recommendedName>
</protein>
<proteinExistence type="predicted"/>